<dbReference type="Proteomes" id="UP001149165">
    <property type="component" value="Unassembled WGS sequence"/>
</dbReference>
<accession>A0A9W9FCV1</accession>
<protein>
    <recommendedName>
        <fullName evidence="1">Aminoglycoside phosphotransferase domain-containing protein</fullName>
    </recommendedName>
</protein>
<dbReference type="AlphaFoldDB" id="A0A9W9FCV1"/>
<sequence length="195" mass="22634">MRSIIDRHKEIIISRGPDGEYEVEFFDQFLKIASEMHDIGILEEDGYCLCHQDIAPRNILLQQKPQADVITGILDWDSSLFAPLFMSCAPPMWLWAIDELDEDDEERFAGDIPSSPEYRQIKELFDEAAGPVFLRYAYHPQYRIARSLFRFIVEGLTSNDDFERAERLPREWDEVRDSLTLAKQGKDTKSSDGQL</sequence>
<dbReference type="OrthoDB" id="2831558at2759"/>
<evidence type="ECO:0000313" key="3">
    <source>
        <dbReference type="Proteomes" id="UP001149165"/>
    </source>
</evidence>
<dbReference type="PANTHER" id="PTHR21310:SF56">
    <property type="entry name" value="AMINOGLYCOSIDE PHOSPHOTRANSFERASE DOMAIN-CONTAINING PROTEIN"/>
    <property type="match status" value="1"/>
</dbReference>
<reference evidence="2" key="2">
    <citation type="journal article" date="2023" name="IMA Fungus">
        <title>Comparative genomic study of the Penicillium genus elucidates a diverse pangenome and 15 lateral gene transfer events.</title>
        <authorList>
            <person name="Petersen C."/>
            <person name="Sorensen T."/>
            <person name="Nielsen M.R."/>
            <person name="Sondergaard T.E."/>
            <person name="Sorensen J.L."/>
            <person name="Fitzpatrick D.A."/>
            <person name="Frisvad J.C."/>
            <person name="Nielsen K.L."/>
        </authorList>
    </citation>
    <scope>NUCLEOTIDE SEQUENCE</scope>
    <source>
        <strain evidence="2">IBT 30069</strain>
    </source>
</reference>
<keyword evidence="3" id="KW-1185">Reference proteome</keyword>
<dbReference type="InterPro" id="IPR011009">
    <property type="entry name" value="Kinase-like_dom_sf"/>
</dbReference>
<comment type="caution">
    <text evidence="2">The sequence shown here is derived from an EMBL/GenBank/DDBJ whole genome shotgun (WGS) entry which is preliminary data.</text>
</comment>
<reference evidence="2" key="1">
    <citation type="submission" date="2022-11" db="EMBL/GenBank/DDBJ databases">
        <authorList>
            <person name="Petersen C."/>
        </authorList>
    </citation>
    <scope>NUCLEOTIDE SEQUENCE</scope>
    <source>
        <strain evidence="2">IBT 30069</strain>
    </source>
</reference>
<feature type="domain" description="Aminoglycoside phosphotransferase" evidence="1">
    <location>
        <begin position="46"/>
        <end position="123"/>
    </location>
</feature>
<dbReference type="InterPro" id="IPR002575">
    <property type="entry name" value="Aminoglycoside_PTrfase"/>
</dbReference>
<name>A0A9W9FCV1_9EURO</name>
<dbReference type="Gene3D" id="3.90.1200.10">
    <property type="match status" value="1"/>
</dbReference>
<dbReference type="SUPFAM" id="SSF56112">
    <property type="entry name" value="Protein kinase-like (PK-like)"/>
    <property type="match status" value="1"/>
</dbReference>
<dbReference type="Pfam" id="PF01636">
    <property type="entry name" value="APH"/>
    <property type="match status" value="1"/>
</dbReference>
<organism evidence="2 3">
    <name type="scientific">Penicillium angulare</name>
    <dbReference type="NCBI Taxonomy" id="116970"/>
    <lineage>
        <taxon>Eukaryota</taxon>
        <taxon>Fungi</taxon>
        <taxon>Dikarya</taxon>
        <taxon>Ascomycota</taxon>
        <taxon>Pezizomycotina</taxon>
        <taxon>Eurotiomycetes</taxon>
        <taxon>Eurotiomycetidae</taxon>
        <taxon>Eurotiales</taxon>
        <taxon>Aspergillaceae</taxon>
        <taxon>Penicillium</taxon>
    </lineage>
</organism>
<dbReference type="InterPro" id="IPR051678">
    <property type="entry name" value="AGP_Transferase"/>
</dbReference>
<dbReference type="PANTHER" id="PTHR21310">
    <property type="entry name" value="AMINOGLYCOSIDE PHOSPHOTRANSFERASE-RELATED-RELATED"/>
    <property type="match status" value="1"/>
</dbReference>
<proteinExistence type="predicted"/>
<gene>
    <name evidence="2" type="ORF">N7456_008471</name>
</gene>
<evidence type="ECO:0000313" key="2">
    <source>
        <dbReference type="EMBL" id="KAJ5097750.1"/>
    </source>
</evidence>
<dbReference type="EMBL" id="JAPQKH010000005">
    <property type="protein sequence ID" value="KAJ5097750.1"/>
    <property type="molecule type" value="Genomic_DNA"/>
</dbReference>
<evidence type="ECO:0000259" key="1">
    <source>
        <dbReference type="Pfam" id="PF01636"/>
    </source>
</evidence>